<dbReference type="Pfam" id="PF07583">
    <property type="entry name" value="PSCyt2"/>
    <property type="match status" value="1"/>
</dbReference>
<keyword evidence="6" id="KW-1185">Reference proteome</keyword>
<feature type="domain" description="DUF1549" evidence="2">
    <location>
        <begin position="179"/>
        <end position="388"/>
    </location>
</feature>
<dbReference type="Pfam" id="PF07587">
    <property type="entry name" value="PSD1"/>
    <property type="match status" value="1"/>
</dbReference>
<dbReference type="RefSeq" id="WP_145434452.1">
    <property type="nucleotide sequence ID" value="NZ_CP036339.1"/>
</dbReference>
<evidence type="ECO:0000313" key="5">
    <source>
        <dbReference type="EMBL" id="QDT74714.1"/>
    </source>
</evidence>
<keyword evidence="1" id="KW-0732">Signal</keyword>
<accession>A0A517U263</accession>
<feature type="chain" id="PRO_5022080300" evidence="1">
    <location>
        <begin position="31"/>
        <end position="797"/>
    </location>
</feature>
<dbReference type="Proteomes" id="UP000317909">
    <property type="component" value="Chromosome"/>
</dbReference>
<dbReference type="EMBL" id="CP036339">
    <property type="protein sequence ID" value="QDT74714.1"/>
    <property type="molecule type" value="Genomic_DNA"/>
</dbReference>
<evidence type="ECO:0000259" key="4">
    <source>
        <dbReference type="Pfam" id="PF07635"/>
    </source>
</evidence>
<evidence type="ECO:0000256" key="1">
    <source>
        <dbReference type="SAM" id="SignalP"/>
    </source>
</evidence>
<dbReference type="PANTHER" id="PTHR35889">
    <property type="entry name" value="CYCLOINULO-OLIGOSACCHARIDE FRUCTANOTRANSFERASE-RELATED"/>
    <property type="match status" value="1"/>
</dbReference>
<proteinExistence type="predicted"/>
<feature type="domain" description="DUF1553" evidence="3">
    <location>
        <begin position="511"/>
        <end position="762"/>
    </location>
</feature>
<gene>
    <name evidence="5" type="ORF">I41_39130</name>
</gene>
<organism evidence="5 6">
    <name type="scientific">Lacipirellula limnantheis</name>
    <dbReference type="NCBI Taxonomy" id="2528024"/>
    <lineage>
        <taxon>Bacteria</taxon>
        <taxon>Pseudomonadati</taxon>
        <taxon>Planctomycetota</taxon>
        <taxon>Planctomycetia</taxon>
        <taxon>Pirellulales</taxon>
        <taxon>Lacipirellulaceae</taxon>
        <taxon>Lacipirellula</taxon>
    </lineage>
</organism>
<reference evidence="5 6" key="1">
    <citation type="submission" date="2019-02" db="EMBL/GenBank/DDBJ databases">
        <title>Deep-cultivation of Planctomycetes and their phenomic and genomic characterization uncovers novel biology.</title>
        <authorList>
            <person name="Wiegand S."/>
            <person name="Jogler M."/>
            <person name="Boedeker C."/>
            <person name="Pinto D."/>
            <person name="Vollmers J."/>
            <person name="Rivas-Marin E."/>
            <person name="Kohn T."/>
            <person name="Peeters S.H."/>
            <person name="Heuer A."/>
            <person name="Rast P."/>
            <person name="Oberbeckmann S."/>
            <person name="Bunk B."/>
            <person name="Jeske O."/>
            <person name="Meyerdierks A."/>
            <person name="Storesund J.E."/>
            <person name="Kallscheuer N."/>
            <person name="Luecker S."/>
            <person name="Lage O.M."/>
            <person name="Pohl T."/>
            <person name="Merkel B.J."/>
            <person name="Hornburger P."/>
            <person name="Mueller R.-W."/>
            <person name="Bruemmer F."/>
            <person name="Labrenz M."/>
            <person name="Spormann A.M."/>
            <person name="Op den Camp H."/>
            <person name="Overmann J."/>
            <person name="Amann R."/>
            <person name="Jetten M.S.M."/>
            <person name="Mascher T."/>
            <person name="Medema M.H."/>
            <person name="Devos D.P."/>
            <person name="Kaster A.-K."/>
            <person name="Ovreas L."/>
            <person name="Rohde M."/>
            <person name="Galperin M.Y."/>
            <person name="Jogler C."/>
        </authorList>
    </citation>
    <scope>NUCLEOTIDE SEQUENCE [LARGE SCALE GENOMIC DNA]</scope>
    <source>
        <strain evidence="5 6">I41</strain>
    </source>
</reference>
<dbReference type="PANTHER" id="PTHR35889:SF3">
    <property type="entry name" value="F-BOX DOMAIN-CONTAINING PROTEIN"/>
    <property type="match status" value="1"/>
</dbReference>
<evidence type="ECO:0000259" key="2">
    <source>
        <dbReference type="Pfam" id="PF07583"/>
    </source>
</evidence>
<evidence type="ECO:0000259" key="3">
    <source>
        <dbReference type="Pfam" id="PF07587"/>
    </source>
</evidence>
<dbReference type="InterPro" id="IPR011429">
    <property type="entry name" value="Cyt_c_Planctomycete-type"/>
</dbReference>
<dbReference type="InterPro" id="IPR022655">
    <property type="entry name" value="DUF1553"/>
</dbReference>
<sequence precursor="true">MSRRRITVVIRHVAIWLASALWALANSARAGESLDFSAADLDFFETRIRPVLVAHCYECHSATDGAPEGGLRLDSRNGILAGGDSGPAAVPNEPAQSLLLLALRGETVQMPPDGRLADGVIADFERWIAMGLPDPRKGDDEPLRSKVDLEAGRRHWCFQPIERRPPPPVADIGWPYGDVDRFLLASLDAHQLHPADDADRGVWLRRVTFDLIGLPPTLEELDAFQRDASTQAYAHVVDRLLASPHFGERWGRHWLDVARFAESSGGGRSIVFEDAWRYRDYVIAAFNDDKPLDEFITEQIAGDLLPHADANEERDHLVATGYLLLGAHNYEEQDKRQLEMDVVDEQIDAISRGLLGMTVACARCHDHKFDPVPTTDYYALAGIFRSTQALEHDNVSKWTTRPLPLGPADAASRTGHEASLAEAETRLAEARTRQGSSDAATVKMLEQRIAELKSAGPPTPACMAVQDALAIEDCKICVRGNVRRLGPAIPRGVLQVALVGAPPQMPANASGRLELARWIASPQNPLTARVYVNRVWHYVFGSGIVRTVDNFGTTGELPSHPELLDALAGRFIDEGWLTKRLVRELVLSHTYRLASSVAADHAIRDPENRLLGRMNRRRLDPESLRDAMLTAAGTIDLRMGGPNIPADVLAKSSSTNPAEYGFVFADARRSVYTPAFRNSMHELFEAFDFADQNRSVGVRSVTTTAPQALLLLNSPFVIDQARAAAERALAATPELSESQRIERAFRQTLFRGPSPGELDVAMAAVGATDQNNPEAKLEAWQGLYQGLFGCLDYRYLD</sequence>
<dbReference type="Pfam" id="PF07635">
    <property type="entry name" value="PSCyt1"/>
    <property type="match status" value="1"/>
</dbReference>
<feature type="domain" description="Cytochrome C Planctomycete-type" evidence="4">
    <location>
        <begin position="56"/>
        <end position="114"/>
    </location>
</feature>
<dbReference type="KEGG" id="llh:I41_39130"/>
<dbReference type="AlphaFoldDB" id="A0A517U263"/>
<feature type="signal peptide" evidence="1">
    <location>
        <begin position="1"/>
        <end position="30"/>
    </location>
</feature>
<protein>
    <submittedName>
        <fullName evidence="5">Planctomycete cytochrome C</fullName>
    </submittedName>
</protein>
<dbReference type="OrthoDB" id="127107at2"/>
<dbReference type="InterPro" id="IPR011444">
    <property type="entry name" value="DUF1549"/>
</dbReference>
<evidence type="ECO:0000313" key="6">
    <source>
        <dbReference type="Proteomes" id="UP000317909"/>
    </source>
</evidence>
<name>A0A517U263_9BACT</name>